<feature type="transmembrane region" description="Helical" evidence="1">
    <location>
        <begin position="141"/>
        <end position="163"/>
    </location>
</feature>
<dbReference type="OrthoDB" id="5333425at2"/>
<feature type="transmembrane region" description="Helical" evidence="1">
    <location>
        <begin position="244"/>
        <end position="269"/>
    </location>
</feature>
<gene>
    <name evidence="2" type="ORF">ERS672216_00468</name>
</gene>
<dbReference type="AlphaFoldDB" id="A0A128EDM2"/>
<feature type="transmembrane region" description="Helical" evidence="1">
    <location>
        <begin position="20"/>
        <end position="42"/>
    </location>
</feature>
<name>A0A128EDM2_9BACT</name>
<sequence>MKNTILIAFLDIKESFRSKWFLIYLLIFGGLVAAFFISGVTNSRVLGFSGLSRLLLLFIQVCIIILPIFILVSTVRAILQDKESNVLEYLLSFPINLREYYFGKALGRLFGIFVPVFLSLVLAVIWGVIKGVNVPWELFLLYSGLLFCLCVSFLGIAFLISSLAKTAEIALALAFFVWLVALAFLDLLLIAILMKYQVDQNIIFAVALANPIEVFRIAAIGLFDPALAVIGPAAYFILDTFGRVNFLIFAHVYPIFLGILCLVLGFVVFCKKDLA</sequence>
<proteinExistence type="predicted"/>
<dbReference type="Proteomes" id="UP000069632">
    <property type="component" value="Unassembled WGS sequence"/>
</dbReference>
<feature type="transmembrane region" description="Helical" evidence="1">
    <location>
        <begin position="214"/>
        <end position="238"/>
    </location>
</feature>
<dbReference type="RefSeq" id="WP_075492994.1">
    <property type="nucleotide sequence ID" value="NZ_CP053844.1"/>
</dbReference>
<evidence type="ECO:0000256" key="1">
    <source>
        <dbReference type="SAM" id="Phobius"/>
    </source>
</evidence>
<dbReference type="EMBL" id="FIZP01000001">
    <property type="protein sequence ID" value="CZE46611.1"/>
    <property type="molecule type" value="Genomic_DNA"/>
</dbReference>
<keyword evidence="1" id="KW-0812">Transmembrane</keyword>
<evidence type="ECO:0000313" key="2">
    <source>
        <dbReference type="EMBL" id="CZE46611.1"/>
    </source>
</evidence>
<feature type="transmembrane region" description="Helical" evidence="1">
    <location>
        <begin position="109"/>
        <end position="129"/>
    </location>
</feature>
<dbReference type="GO" id="GO:0005886">
    <property type="term" value="C:plasma membrane"/>
    <property type="evidence" value="ECO:0007669"/>
    <property type="project" value="UniProtKB-SubCell"/>
</dbReference>
<feature type="transmembrane region" description="Helical" evidence="1">
    <location>
        <begin position="169"/>
        <end position="193"/>
    </location>
</feature>
<evidence type="ECO:0000313" key="3">
    <source>
        <dbReference type="Proteomes" id="UP000069632"/>
    </source>
</evidence>
<protein>
    <submittedName>
        <fullName evidence="2">ABC transporter</fullName>
    </submittedName>
</protein>
<organism evidence="2 3">
    <name type="scientific">Campylobacter geochelonis</name>
    <dbReference type="NCBI Taxonomy" id="1780362"/>
    <lineage>
        <taxon>Bacteria</taxon>
        <taxon>Pseudomonadati</taxon>
        <taxon>Campylobacterota</taxon>
        <taxon>Epsilonproteobacteria</taxon>
        <taxon>Campylobacterales</taxon>
        <taxon>Campylobacteraceae</taxon>
        <taxon>Campylobacter</taxon>
    </lineage>
</organism>
<feature type="transmembrane region" description="Helical" evidence="1">
    <location>
        <begin position="54"/>
        <end position="79"/>
    </location>
</feature>
<dbReference type="Pfam" id="PF12679">
    <property type="entry name" value="ABC2_membrane_2"/>
    <property type="match status" value="1"/>
</dbReference>
<reference evidence="2 3" key="1">
    <citation type="submission" date="2016-02" db="EMBL/GenBank/DDBJ databases">
        <authorList>
            <consortium name="Pathogen Informatics"/>
        </authorList>
    </citation>
    <scope>NUCLEOTIDE SEQUENCE [LARGE SCALE GENOMIC DNA]</scope>
    <source>
        <strain evidence="2 3">RC20</strain>
    </source>
</reference>
<dbReference type="GO" id="GO:0140359">
    <property type="term" value="F:ABC-type transporter activity"/>
    <property type="evidence" value="ECO:0007669"/>
    <property type="project" value="InterPro"/>
</dbReference>
<keyword evidence="3" id="KW-1185">Reference proteome</keyword>
<accession>A0A128EDM2</accession>
<keyword evidence="1" id="KW-0472">Membrane</keyword>
<keyword evidence="1" id="KW-1133">Transmembrane helix</keyword>